<keyword evidence="2" id="KW-1185">Reference proteome</keyword>
<evidence type="ECO:0000313" key="2">
    <source>
        <dbReference type="Proteomes" id="UP000245946"/>
    </source>
</evidence>
<gene>
    <name evidence="1" type="ORF">FA09DRAFT_169377</name>
</gene>
<protein>
    <submittedName>
        <fullName evidence="1">Uncharacterized protein</fullName>
    </submittedName>
</protein>
<dbReference type="RefSeq" id="XP_025595082.1">
    <property type="nucleotide sequence ID" value="XM_025739282.1"/>
</dbReference>
<evidence type="ECO:0000313" key="1">
    <source>
        <dbReference type="EMBL" id="PWN94803.1"/>
    </source>
</evidence>
<accession>A0A316Z3P4</accession>
<name>A0A316Z3P4_9BASI</name>
<dbReference type="AlphaFoldDB" id="A0A316Z3P4"/>
<proteinExistence type="predicted"/>
<organism evidence="1 2">
    <name type="scientific">Tilletiopsis washingtonensis</name>
    <dbReference type="NCBI Taxonomy" id="58919"/>
    <lineage>
        <taxon>Eukaryota</taxon>
        <taxon>Fungi</taxon>
        <taxon>Dikarya</taxon>
        <taxon>Basidiomycota</taxon>
        <taxon>Ustilaginomycotina</taxon>
        <taxon>Exobasidiomycetes</taxon>
        <taxon>Entylomatales</taxon>
        <taxon>Entylomatales incertae sedis</taxon>
        <taxon>Tilletiopsis</taxon>
    </lineage>
</organism>
<dbReference type="GeneID" id="37266828"/>
<dbReference type="EMBL" id="KZ819309">
    <property type="protein sequence ID" value="PWN94803.1"/>
    <property type="molecule type" value="Genomic_DNA"/>
</dbReference>
<sequence length="107" mass="12015">MRAVQTWSAASARQRSTRQLDSQLVSARHQLHLLHRADGRIDLSIKRLSPADEFHHLILLLLFLFRCSSARRDTLLRSAKDDVIHDARVLFAAKEENGGPCGACDGQ</sequence>
<dbReference type="Proteomes" id="UP000245946">
    <property type="component" value="Unassembled WGS sequence"/>
</dbReference>
<reference evidence="1 2" key="1">
    <citation type="journal article" date="2018" name="Mol. Biol. Evol.">
        <title>Broad Genomic Sampling Reveals a Smut Pathogenic Ancestry of the Fungal Clade Ustilaginomycotina.</title>
        <authorList>
            <person name="Kijpornyongpan T."/>
            <person name="Mondo S.J."/>
            <person name="Barry K."/>
            <person name="Sandor L."/>
            <person name="Lee J."/>
            <person name="Lipzen A."/>
            <person name="Pangilinan J."/>
            <person name="LaButti K."/>
            <person name="Hainaut M."/>
            <person name="Henrissat B."/>
            <person name="Grigoriev I.V."/>
            <person name="Spatafora J.W."/>
            <person name="Aime M.C."/>
        </authorList>
    </citation>
    <scope>NUCLEOTIDE SEQUENCE [LARGE SCALE GENOMIC DNA]</scope>
    <source>
        <strain evidence="1 2">MCA 4186</strain>
    </source>
</reference>